<feature type="domain" description="BEN" evidence="3">
    <location>
        <begin position="937"/>
        <end position="1046"/>
    </location>
</feature>
<dbReference type="SUPFAM" id="SSF56219">
    <property type="entry name" value="DNase I-like"/>
    <property type="match status" value="1"/>
</dbReference>
<feature type="domain" description="Reverse transcriptase" evidence="2">
    <location>
        <begin position="485"/>
        <end position="765"/>
    </location>
</feature>
<dbReference type="InterPro" id="IPR036691">
    <property type="entry name" value="Endo/exonu/phosph_ase_sf"/>
</dbReference>
<dbReference type="PROSITE" id="PS50878">
    <property type="entry name" value="RT_POL"/>
    <property type="match status" value="1"/>
</dbReference>
<dbReference type="CDD" id="cd01650">
    <property type="entry name" value="RT_nLTR_like"/>
    <property type="match status" value="1"/>
</dbReference>
<name>A0A9P0FMD3_BRAAE</name>
<dbReference type="EMBL" id="OV121139">
    <property type="protein sequence ID" value="CAH0563181.1"/>
    <property type="molecule type" value="Genomic_DNA"/>
</dbReference>
<dbReference type="PROSITE" id="PS51457">
    <property type="entry name" value="BEN"/>
    <property type="match status" value="1"/>
</dbReference>
<protein>
    <recommendedName>
        <fullName evidence="6">Reverse transcriptase domain-containing protein</fullName>
    </recommendedName>
</protein>
<organism evidence="4 5">
    <name type="scientific">Brassicogethes aeneus</name>
    <name type="common">Rape pollen beetle</name>
    <name type="synonym">Meligethes aeneus</name>
    <dbReference type="NCBI Taxonomy" id="1431903"/>
    <lineage>
        <taxon>Eukaryota</taxon>
        <taxon>Metazoa</taxon>
        <taxon>Ecdysozoa</taxon>
        <taxon>Arthropoda</taxon>
        <taxon>Hexapoda</taxon>
        <taxon>Insecta</taxon>
        <taxon>Pterygota</taxon>
        <taxon>Neoptera</taxon>
        <taxon>Endopterygota</taxon>
        <taxon>Coleoptera</taxon>
        <taxon>Polyphaga</taxon>
        <taxon>Cucujiformia</taxon>
        <taxon>Nitidulidae</taxon>
        <taxon>Meligethinae</taxon>
        <taxon>Brassicogethes</taxon>
    </lineage>
</organism>
<evidence type="ECO:0000259" key="2">
    <source>
        <dbReference type="PROSITE" id="PS50878"/>
    </source>
</evidence>
<dbReference type="PANTHER" id="PTHR33332">
    <property type="entry name" value="REVERSE TRANSCRIPTASE DOMAIN-CONTAINING PROTEIN"/>
    <property type="match status" value="1"/>
</dbReference>
<evidence type="ECO:0000313" key="5">
    <source>
        <dbReference type="Proteomes" id="UP001154078"/>
    </source>
</evidence>
<proteinExistence type="predicted"/>
<reference evidence="4" key="1">
    <citation type="submission" date="2021-12" db="EMBL/GenBank/DDBJ databases">
        <authorList>
            <person name="King R."/>
        </authorList>
    </citation>
    <scope>NUCLEOTIDE SEQUENCE</scope>
</reference>
<dbReference type="InterPro" id="IPR000477">
    <property type="entry name" value="RT_dom"/>
</dbReference>
<dbReference type="Proteomes" id="UP001154078">
    <property type="component" value="Chromosome 8"/>
</dbReference>
<dbReference type="Pfam" id="PF10523">
    <property type="entry name" value="BEN"/>
    <property type="match status" value="1"/>
</dbReference>
<dbReference type="SMART" id="SM01025">
    <property type="entry name" value="BEN"/>
    <property type="match status" value="1"/>
</dbReference>
<accession>A0A9P0FMD3</accession>
<dbReference type="InterPro" id="IPR018379">
    <property type="entry name" value="BEN_domain"/>
</dbReference>
<dbReference type="Gene3D" id="3.60.10.10">
    <property type="entry name" value="Endonuclease/exonuclease/phosphatase"/>
    <property type="match status" value="1"/>
</dbReference>
<evidence type="ECO:0000256" key="1">
    <source>
        <dbReference type="SAM" id="MobiDB-lite"/>
    </source>
</evidence>
<dbReference type="Pfam" id="PF00078">
    <property type="entry name" value="RVT_1"/>
    <property type="match status" value="1"/>
</dbReference>
<dbReference type="OrthoDB" id="6778366at2759"/>
<keyword evidence="5" id="KW-1185">Reference proteome</keyword>
<sequence length="1079" mass="125179">MEKKETKTVVISDIFQCKKVVTRERLINIIHDIDIIVLSETWEVVDVRNFSINNFQIVYSESKFNQNDGTIIYVKNSLNAHTEIVKIQQIYLLRTIVTINKLTIGITACYRPYASDKEKFIGDLKIFYENRLQCDVEVLTGDINIDLLDQNEVKLIEYLNILYENNMFSYIDVPTRKKEKLSLLDHFFIGTKNRNIDKQLCINSYVFEAGLTDHDIIFLNIKNNLLQNNAPKDNKKKITKINFSTLLKDLEGEEWLNILQENNSENSFNNFINKINYYINKNKRIIYIQNNKNTKIKPWITMGLISCIRRRDYLKKQLRKHFTENKIQEFKTYRNILNKLIFNTKNEYFQRKLLDAKNDYKKTWEVINQASNIKQTNNNAKIELVNIQGETILDDKEKANYFNNFFITIGEKMAREIDHGCPVKYKPKNNNNQSLFLNPLKENEIIININKLKNKAAPGSDGISTYTIKTIHRFIIKPLLHIFNLIFETGVIPTAMKESVVTPVYKAGDKKQTTNYRPISVINNFAKLFELCLKARLMNFLDSKNFLSKRQFGFREKIGTEEAVIQFVRVVVNGMDKDKKCIAIFLDLAKAFDTVDHELLLERLEDIGIRGTALLLFKDYLENRKQKVKIDNILSDPLTVTRGVPQGTVMGPILFLIYINSIYNIENFSGEIFSYADDTAIVFLADTWKDVYDHAEGGLSIIKNWLDTSLLSLNIEKTHFITFSLTLAGRPKNDFLKIHNLNCNKVCDCSLIKRKETVKYLGILVDQHLKWKDHANFINNRLRRLIYIFYQLKNILTYKLLLTVYGALAESIIRYYISIWGVMVDDAIYGIEITQKNLIKILFNKNRRYPTNLLFKEVNIFTIRQVFLYHAVLWVYKNKKDFQNSVVFTNNLNVPLYKKTGTQRSLFFFGPKVYNLLPNEIKLSKNLNKFRKSVHLGRNVFLDKDSYHYCFNKGEPGPSGAFVKELALSLFGAGTLAKSSVSGKATNRFKGAVAKPPLNPTKIRAICDTYEHYLQKHGCEKSLISAEIKKVGFYVGSKIADLNIEKKPTSKKNLSELPNMSEPIKIDNESSNNDEEESD</sequence>
<dbReference type="SUPFAM" id="SSF56672">
    <property type="entry name" value="DNA/RNA polymerases"/>
    <property type="match status" value="1"/>
</dbReference>
<dbReference type="AlphaFoldDB" id="A0A9P0FMD3"/>
<feature type="region of interest" description="Disordered" evidence="1">
    <location>
        <begin position="1048"/>
        <end position="1079"/>
    </location>
</feature>
<evidence type="ECO:0000313" key="4">
    <source>
        <dbReference type="EMBL" id="CAH0563181.1"/>
    </source>
</evidence>
<dbReference type="InterPro" id="IPR043502">
    <property type="entry name" value="DNA/RNA_pol_sf"/>
</dbReference>
<dbReference type="GO" id="GO:0071897">
    <property type="term" value="P:DNA biosynthetic process"/>
    <property type="evidence" value="ECO:0007669"/>
    <property type="project" value="UniProtKB-ARBA"/>
</dbReference>
<evidence type="ECO:0000259" key="3">
    <source>
        <dbReference type="PROSITE" id="PS51457"/>
    </source>
</evidence>
<gene>
    <name evidence="4" type="ORF">MELIAE_LOCUS12161</name>
</gene>
<dbReference type="Gene3D" id="1.10.10.2590">
    <property type="entry name" value="BEN domain"/>
    <property type="match status" value="1"/>
</dbReference>
<evidence type="ECO:0008006" key="6">
    <source>
        <dbReference type="Google" id="ProtNLM"/>
    </source>
</evidence>
<dbReference type="GO" id="GO:0003677">
    <property type="term" value="F:DNA binding"/>
    <property type="evidence" value="ECO:0007669"/>
    <property type="project" value="InterPro"/>
</dbReference>